<evidence type="ECO:0000256" key="1">
    <source>
        <dbReference type="SAM" id="MobiDB-lite"/>
    </source>
</evidence>
<keyword evidence="3" id="KW-1185">Reference proteome</keyword>
<reference evidence="2 3" key="1">
    <citation type="submission" date="2019-03" db="EMBL/GenBank/DDBJ databases">
        <title>Draft Genome Sequence of Massilia arenosa sp. nov., a Novel Massilia Species Isolated from a Sandy-loam Maize Soil.</title>
        <authorList>
            <person name="Raths R."/>
            <person name="Peta V."/>
            <person name="Bucking H."/>
        </authorList>
    </citation>
    <scope>NUCLEOTIDE SEQUENCE [LARGE SCALE GENOMIC DNA]</scope>
    <source>
        <strain evidence="2 3">MC02</strain>
    </source>
</reference>
<dbReference type="AlphaFoldDB" id="A0A4Y9SEB1"/>
<comment type="caution">
    <text evidence="2">The sequence shown here is derived from an EMBL/GenBank/DDBJ whole genome shotgun (WGS) entry which is preliminary data.</text>
</comment>
<feature type="compositionally biased region" description="Low complexity" evidence="1">
    <location>
        <begin position="14"/>
        <end position="30"/>
    </location>
</feature>
<proteinExistence type="predicted"/>
<organism evidence="2 3">
    <name type="scientific">Zemynaea arenosa</name>
    <dbReference type="NCBI Taxonomy" id="2561931"/>
    <lineage>
        <taxon>Bacteria</taxon>
        <taxon>Pseudomonadati</taxon>
        <taxon>Pseudomonadota</taxon>
        <taxon>Betaproteobacteria</taxon>
        <taxon>Burkholderiales</taxon>
        <taxon>Oxalobacteraceae</taxon>
        <taxon>Telluria group</taxon>
        <taxon>Zemynaea</taxon>
    </lineage>
</organism>
<name>A0A4Y9SEB1_9BURK</name>
<gene>
    <name evidence="2" type="ORF">E4L96_08935</name>
</gene>
<evidence type="ECO:0000313" key="2">
    <source>
        <dbReference type="EMBL" id="TFW21346.1"/>
    </source>
</evidence>
<accession>A0A4Y9SEB1</accession>
<protein>
    <submittedName>
        <fullName evidence="2">Uncharacterized protein</fullName>
    </submittedName>
</protein>
<feature type="region of interest" description="Disordered" evidence="1">
    <location>
        <begin position="1"/>
        <end position="30"/>
    </location>
</feature>
<sequence length="75" mass="7621">MLPHSSPAMDTSDDLTLSAPAADAAAPATTRVGLSDIREAIARVEAEAKASCAAESRASAEARARALAEERAALD</sequence>
<dbReference type="EMBL" id="SPVF01000121">
    <property type="protein sequence ID" value="TFW21346.1"/>
    <property type="molecule type" value="Genomic_DNA"/>
</dbReference>
<dbReference type="Proteomes" id="UP000298438">
    <property type="component" value="Unassembled WGS sequence"/>
</dbReference>
<feature type="non-terminal residue" evidence="2">
    <location>
        <position position="75"/>
    </location>
</feature>
<evidence type="ECO:0000313" key="3">
    <source>
        <dbReference type="Proteomes" id="UP000298438"/>
    </source>
</evidence>